<keyword evidence="1" id="KW-0378">Hydrolase</keyword>
<dbReference type="InterPro" id="IPR013103">
    <property type="entry name" value="RVT_2"/>
</dbReference>
<evidence type="ECO:0000256" key="2">
    <source>
        <dbReference type="SAM" id="MobiDB-lite"/>
    </source>
</evidence>
<evidence type="ECO:0000313" key="4">
    <source>
        <dbReference type="EMBL" id="KAJ9547376.1"/>
    </source>
</evidence>
<proteinExistence type="predicted"/>
<feature type="compositionally biased region" description="Basic residues" evidence="2">
    <location>
        <begin position="1320"/>
        <end position="1330"/>
    </location>
</feature>
<sequence>MQKHVSTWYIDSGCSRHMTGTLELLSHYVNKEGSSVAFGSNQIGKIKGYGIIVKGEITVNQVSYVDGLKHNLISVSQLVTMGNQILHCLQRDMSDILCERRRSMAMAYQPLQLLHVDLCGPIAVQNGKKYILVLVDEFSRFTWVKVIRIDNGTEFKNSTIEEYLASVGITHNFSAPRTPQQNGVVERKNRILVEAARTMLNASGLPLTFWAEAVSTACYTQNRSLVVKRFEKTPYQLLYNKHPNIKVYVPITKLVVVSTNVKCDDSFQVTQDKFTKELKKQADESSNATITEDLENLFQEWYEDFKDSDKGSEGSDRTSANSDITSANLDITSVNLDNTNSTSEVQPPSPISNPCPKSQSLPPELPEQISSPVHSVSPFVAQASPNLPHSENSPENHSPVLQEISSNLNLPHAARWTKDHPQTQIIGDPSEGVKTRANLDYCLFACFVSKNEPKKVTDALTDPFWVEAMQDELLQFERNKVWTFTSLPAGRSVIGAKWVFKNKRDENGVVVRNKARLVSQGYCQEEGIDYEETFAPVARLEAIRIFLAYAAHRGFKVYQMDVKSAFLNGNLKEEVYVKQPPGFQSEKYPNHVYFLDKALYGLKQTPKAWYERLSNFLLSNQFHRGTTDITLFYKNTQNDILLVQIYVDDIIFGSTDISLCKEFESLMQKEFEMSMMGELTFFLGIQVKQSPKGIFINQAKYVQDVLKKYKLSEDSPMRTPMATSQKLHKDINDIYVESKLYRGMIGLLLYLTAGRPEIMFTTCVCARYQSDPKESHMHAVKRILRYLKKTPSLGLWYPLHSGFDLLDYTDSDYGGCQVDRKSTSGSSHFLGGKLVSWSSKKQNCVSTSTAEAEYVAAASCCSQALWMQTQLRDYGYTFNKIIILYDNKSTISILENPVQHSKTKHIDIKYHFLKHQVEEGNVEMYFVNTELQLANLFTKALDEKRFTFLIEKIGMTGSLEIILKSPTSSTVGQSDNHPNDVEVDQSQAQTTHAVSFQRNRFKYVVLVKKSNNQYLVPNLKSFPADAADWFEVLRNHPIYYALTATVQIPETYVTQFLLSSYVCKFKDEGLTIAGYSSDRKEKKMVSLTMNVNDLRQALHLEELETYDDTPTDEELIEFLKFLSYTPDATKPLIKRGDFRRKGLPLMWNMLFSIINSCLNGKVGSPDQSSHAMLSILYGIFFGLNLDFAGLIFDDMRFFGLVFHDILQEKLPWSPSDKSITMVKLFPMKGFKPTKQPQGYGQIRPMTHAMIMLLQKSHRDEYRRRCRRPKPVPATPLRIGQPKEHRFKKTTERSEGEQAVGEESEIRQTLEVDDRPPQKPKSSKKAKKPKKSVPEVSPTAEVSQPNKKRLRKQVTEVPVLSTEVPSSPEATEPPQDLPEDLFVDTETHNFNAADMELGAEIILSDDEAQLIGSLRRQRYGCLE</sequence>
<feature type="compositionally biased region" description="Basic and acidic residues" evidence="2">
    <location>
        <begin position="1303"/>
        <end position="1316"/>
    </location>
</feature>
<feature type="domain" description="Integrase catalytic" evidence="3">
    <location>
        <begin position="145"/>
        <end position="242"/>
    </location>
</feature>
<dbReference type="Pfam" id="PF07727">
    <property type="entry name" value="RVT_2"/>
    <property type="match status" value="1"/>
</dbReference>
<name>A0AA38T2P3_9ASTR</name>
<dbReference type="InterPro" id="IPR001584">
    <property type="entry name" value="Integrase_cat-core"/>
</dbReference>
<dbReference type="PANTHER" id="PTHR11439:SF495">
    <property type="entry name" value="REVERSE TRANSCRIPTASE, RNA-DEPENDENT DNA POLYMERASE-RELATED"/>
    <property type="match status" value="1"/>
</dbReference>
<dbReference type="Proteomes" id="UP001172457">
    <property type="component" value="Chromosome 5"/>
</dbReference>
<dbReference type="Gene3D" id="3.30.420.10">
    <property type="entry name" value="Ribonuclease H-like superfamily/Ribonuclease H"/>
    <property type="match status" value="1"/>
</dbReference>
<feature type="compositionally biased region" description="Basic and acidic residues" evidence="2">
    <location>
        <begin position="306"/>
        <end position="316"/>
    </location>
</feature>
<dbReference type="InterPro" id="IPR043502">
    <property type="entry name" value="DNA/RNA_pol_sf"/>
</dbReference>
<gene>
    <name evidence="4" type="ORF">OSB04_019919</name>
</gene>
<dbReference type="GO" id="GO:0015074">
    <property type="term" value="P:DNA integration"/>
    <property type="evidence" value="ECO:0007669"/>
    <property type="project" value="InterPro"/>
</dbReference>
<feature type="compositionally biased region" description="Polar residues" evidence="2">
    <location>
        <begin position="317"/>
        <end position="346"/>
    </location>
</feature>
<keyword evidence="5" id="KW-1185">Reference proteome</keyword>
<reference evidence="4" key="1">
    <citation type="submission" date="2023-03" db="EMBL/GenBank/DDBJ databases">
        <title>Chromosome-scale reference genome and RAD-based genetic map of yellow starthistle (Centaurea solstitialis) reveal putative structural variation and QTLs associated with invader traits.</title>
        <authorList>
            <person name="Reatini B."/>
            <person name="Cang F.A."/>
            <person name="Jiang Q."/>
            <person name="Mckibben M.T.W."/>
            <person name="Barker M.S."/>
            <person name="Rieseberg L.H."/>
            <person name="Dlugosch K.M."/>
        </authorList>
    </citation>
    <scope>NUCLEOTIDE SEQUENCE</scope>
    <source>
        <strain evidence="4">CAN-66</strain>
        <tissue evidence="4">Leaf</tissue>
    </source>
</reference>
<dbReference type="SUPFAM" id="SSF56672">
    <property type="entry name" value="DNA/RNA polymerases"/>
    <property type="match status" value="1"/>
</dbReference>
<dbReference type="EMBL" id="JARYMX010000005">
    <property type="protein sequence ID" value="KAJ9547376.1"/>
    <property type="molecule type" value="Genomic_DNA"/>
</dbReference>
<dbReference type="SUPFAM" id="SSF53098">
    <property type="entry name" value="Ribonuclease H-like"/>
    <property type="match status" value="1"/>
</dbReference>
<evidence type="ECO:0000256" key="1">
    <source>
        <dbReference type="ARBA" id="ARBA00022750"/>
    </source>
</evidence>
<dbReference type="InterPro" id="IPR036397">
    <property type="entry name" value="RNaseH_sf"/>
</dbReference>
<dbReference type="PANTHER" id="PTHR11439">
    <property type="entry name" value="GAG-POL-RELATED RETROTRANSPOSON"/>
    <property type="match status" value="1"/>
</dbReference>
<organism evidence="4 5">
    <name type="scientific">Centaurea solstitialis</name>
    <name type="common">yellow star-thistle</name>
    <dbReference type="NCBI Taxonomy" id="347529"/>
    <lineage>
        <taxon>Eukaryota</taxon>
        <taxon>Viridiplantae</taxon>
        <taxon>Streptophyta</taxon>
        <taxon>Embryophyta</taxon>
        <taxon>Tracheophyta</taxon>
        <taxon>Spermatophyta</taxon>
        <taxon>Magnoliopsida</taxon>
        <taxon>eudicotyledons</taxon>
        <taxon>Gunneridae</taxon>
        <taxon>Pentapetalae</taxon>
        <taxon>asterids</taxon>
        <taxon>campanulids</taxon>
        <taxon>Asterales</taxon>
        <taxon>Asteraceae</taxon>
        <taxon>Carduoideae</taxon>
        <taxon>Cardueae</taxon>
        <taxon>Centaureinae</taxon>
        <taxon>Centaurea</taxon>
    </lineage>
</organism>
<dbReference type="InterPro" id="IPR054722">
    <property type="entry name" value="PolX-like_BBD"/>
</dbReference>
<dbReference type="GO" id="GO:0004190">
    <property type="term" value="F:aspartic-type endopeptidase activity"/>
    <property type="evidence" value="ECO:0007669"/>
    <property type="project" value="UniProtKB-KW"/>
</dbReference>
<dbReference type="PROSITE" id="PS50994">
    <property type="entry name" value="INTEGRASE"/>
    <property type="match status" value="1"/>
</dbReference>
<feature type="region of interest" description="Disordered" evidence="2">
    <location>
        <begin position="306"/>
        <end position="370"/>
    </location>
</feature>
<dbReference type="Pfam" id="PF22936">
    <property type="entry name" value="Pol_BBD"/>
    <property type="match status" value="1"/>
</dbReference>
<dbReference type="CDD" id="cd09272">
    <property type="entry name" value="RNase_HI_RT_Ty1"/>
    <property type="match status" value="1"/>
</dbReference>
<feature type="region of interest" description="Disordered" evidence="2">
    <location>
        <begin position="1258"/>
        <end position="1378"/>
    </location>
</feature>
<evidence type="ECO:0000313" key="5">
    <source>
        <dbReference type="Proteomes" id="UP001172457"/>
    </source>
</evidence>
<keyword evidence="1" id="KW-0064">Aspartyl protease</keyword>
<dbReference type="GO" id="GO:0003676">
    <property type="term" value="F:nucleic acid binding"/>
    <property type="evidence" value="ECO:0007669"/>
    <property type="project" value="InterPro"/>
</dbReference>
<evidence type="ECO:0000259" key="3">
    <source>
        <dbReference type="PROSITE" id="PS50994"/>
    </source>
</evidence>
<protein>
    <recommendedName>
        <fullName evidence="3">Integrase catalytic domain-containing protein</fullName>
    </recommendedName>
</protein>
<feature type="compositionally biased region" description="Basic and acidic residues" evidence="2">
    <location>
        <begin position="1280"/>
        <end position="1295"/>
    </location>
</feature>
<dbReference type="InterPro" id="IPR012337">
    <property type="entry name" value="RNaseH-like_sf"/>
</dbReference>
<accession>A0AA38T2P3</accession>
<comment type="caution">
    <text evidence="4">The sequence shown here is derived from an EMBL/GenBank/DDBJ whole genome shotgun (WGS) entry which is preliminary data.</text>
</comment>
<keyword evidence="1" id="KW-0645">Protease</keyword>